<dbReference type="Pfam" id="PF00665">
    <property type="entry name" value="rve"/>
    <property type="match status" value="1"/>
</dbReference>
<evidence type="ECO:0000256" key="1">
    <source>
        <dbReference type="ARBA" id="ARBA00022670"/>
    </source>
</evidence>
<accession>A0ABD1ASZ3</accession>
<dbReference type="InterPro" id="IPR025724">
    <property type="entry name" value="GAG-pre-integrase_dom"/>
</dbReference>
<sequence length="316" mass="35545">MDSGAAHHITSDLNNLALHQPYNGGDEVLLSDNSCLSITHSGSLSPPSLSRPINLTNVISVLDIKKNLTSVYRLCNANRVSVEFFSAHFQVKDLYTGIPLLQGQTKGDLYEWPTSNSVISSFFASSQPKSTLSSWHHRLGHPSLSIVKNIGSRFSLSCSDSRASHLFCSDCSRNKSHRLPFYASTVVSTRPLEIIFSDVWTSPIVSQDNYKYYLILVDHYTRYSWLYPLKAKSDVKETFIRFKSLVENRFKHKIGTFYSDNGGEFIALRSFLDTNGISHLTIPTHTPEHNRISKRKHCHVVETGLTLLSHANVPLF</sequence>
<protein>
    <submittedName>
        <fullName evidence="3">Retrovirus-related Pol polyprotein from transposon RE1</fullName>
    </submittedName>
</protein>
<proteinExistence type="predicted"/>
<gene>
    <name evidence="3" type="ORF">V5N11_033101</name>
</gene>
<comment type="caution">
    <text evidence="3">The sequence shown here is derived from an EMBL/GenBank/DDBJ whole genome shotgun (WGS) entry which is preliminary data.</text>
</comment>
<dbReference type="Pfam" id="PF22936">
    <property type="entry name" value="Pol_BBD"/>
    <property type="match status" value="1"/>
</dbReference>
<name>A0ABD1ASZ3_CARAN</name>
<dbReference type="PANTHER" id="PTHR42648">
    <property type="entry name" value="TRANSPOSASE, PUTATIVE-RELATED"/>
    <property type="match status" value="1"/>
</dbReference>
<keyword evidence="1" id="KW-0645">Protease</keyword>
<dbReference type="SUPFAM" id="SSF53098">
    <property type="entry name" value="Ribonuclease H-like"/>
    <property type="match status" value="1"/>
</dbReference>
<dbReference type="PANTHER" id="PTHR42648:SF26">
    <property type="entry name" value="INTEGRASE CATALYTIC DOMAIN-CONTAINING PROTEIN"/>
    <property type="match status" value="1"/>
</dbReference>
<dbReference type="InterPro" id="IPR039537">
    <property type="entry name" value="Retrotran_Ty1/copia-like"/>
</dbReference>
<dbReference type="EMBL" id="JBANAX010000424">
    <property type="protein sequence ID" value="KAL1209241.1"/>
    <property type="molecule type" value="Genomic_DNA"/>
</dbReference>
<organism evidence="3 4">
    <name type="scientific">Cardamine amara subsp. amara</name>
    <dbReference type="NCBI Taxonomy" id="228776"/>
    <lineage>
        <taxon>Eukaryota</taxon>
        <taxon>Viridiplantae</taxon>
        <taxon>Streptophyta</taxon>
        <taxon>Embryophyta</taxon>
        <taxon>Tracheophyta</taxon>
        <taxon>Spermatophyta</taxon>
        <taxon>Magnoliopsida</taxon>
        <taxon>eudicotyledons</taxon>
        <taxon>Gunneridae</taxon>
        <taxon>Pentapetalae</taxon>
        <taxon>rosids</taxon>
        <taxon>malvids</taxon>
        <taxon>Brassicales</taxon>
        <taxon>Brassicaceae</taxon>
        <taxon>Cardamineae</taxon>
        <taxon>Cardamine</taxon>
    </lineage>
</organism>
<evidence type="ECO:0000259" key="2">
    <source>
        <dbReference type="PROSITE" id="PS50994"/>
    </source>
</evidence>
<dbReference type="InterPro" id="IPR054722">
    <property type="entry name" value="PolX-like_BBD"/>
</dbReference>
<dbReference type="InterPro" id="IPR036397">
    <property type="entry name" value="RNaseH_sf"/>
</dbReference>
<dbReference type="Pfam" id="PF13976">
    <property type="entry name" value="gag_pre-integrs"/>
    <property type="match status" value="1"/>
</dbReference>
<dbReference type="AlphaFoldDB" id="A0ABD1ASZ3"/>
<dbReference type="InterPro" id="IPR012337">
    <property type="entry name" value="RNaseH-like_sf"/>
</dbReference>
<evidence type="ECO:0000313" key="4">
    <source>
        <dbReference type="Proteomes" id="UP001558713"/>
    </source>
</evidence>
<dbReference type="Gene3D" id="3.30.420.10">
    <property type="entry name" value="Ribonuclease H-like superfamily/Ribonuclease H"/>
    <property type="match status" value="1"/>
</dbReference>
<evidence type="ECO:0000313" key="3">
    <source>
        <dbReference type="EMBL" id="KAL1209241.1"/>
    </source>
</evidence>
<dbReference type="InterPro" id="IPR001584">
    <property type="entry name" value="Integrase_cat-core"/>
</dbReference>
<keyword evidence="4" id="KW-1185">Reference proteome</keyword>
<dbReference type="GO" id="GO:0008233">
    <property type="term" value="F:peptidase activity"/>
    <property type="evidence" value="ECO:0007669"/>
    <property type="project" value="UniProtKB-KW"/>
</dbReference>
<dbReference type="PROSITE" id="PS50994">
    <property type="entry name" value="INTEGRASE"/>
    <property type="match status" value="1"/>
</dbReference>
<dbReference type="GO" id="GO:0006508">
    <property type="term" value="P:proteolysis"/>
    <property type="evidence" value="ECO:0007669"/>
    <property type="project" value="UniProtKB-KW"/>
</dbReference>
<reference evidence="3 4" key="1">
    <citation type="submission" date="2024-04" db="EMBL/GenBank/DDBJ databases">
        <title>Genome assembly C_amara_ONT_v2.</title>
        <authorList>
            <person name="Yant L."/>
            <person name="Moore C."/>
            <person name="Slenker M."/>
        </authorList>
    </citation>
    <scope>NUCLEOTIDE SEQUENCE [LARGE SCALE GENOMIC DNA]</scope>
    <source>
        <tissue evidence="3">Leaf</tissue>
    </source>
</reference>
<keyword evidence="1" id="KW-0378">Hydrolase</keyword>
<dbReference type="Proteomes" id="UP001558713">
    <property type="component" value="Unassembled WGS sequence"/>
</dbReference>
<feature type="domain" description="Integrase catalytic" evidence="2">
    <location>
        <begin position="187"/>
        <end position="316"/>
    </location>
</feature>